<keyword evidence="3" id="KW-1185">Reference proteome</keyword>
<gene>
    <name evidence="2" type="primary">g2451</name>
    <name evidence="2" type="ORF">VP750_LOCUS2095</name>
</gene>
<evidence type="ECO:0000256" key="1">
    <source>
        <dbReference type="ARBA" id="ARBA00004430"/>
    </source>
</evidence>
<reference evidence="2 3" key="1">
    <citation type="submission" date="2024-06" db="EMBL/GenBank/DDBJ databases">
        <authorList>
            <person name="Kraege A."/>
            <person name="Thomma B."/>
        </authorList>
    </citation>
    <scope>NUCLEOTIDE SEQUENCE [LARGE SCALE GENOMIC DNA]</scope>
</reference>
<dbReference type="InterPro" id="IPR032675">
    <property type="entry name" value="LRR_dom_sf"/>
</dbReference>
<protein>
    <submittedName>
        <fullName evidence="2">G2451 protein</fullName>
    </submittedName>
</protein>
<dbReference type="Gene3D" id="3.80.10.10">
    <property type="entry name" value="Ribonuclease Inhibitor"/>
    <property type="match status" value="1"/>
</dbReference>
<sequence>MLAACAPAAELTLIVQPTQGQHFLSMPHGSSAYARPQLSTFWEDLKQHLTELTLAVYHHEGKAQHLQSLGMLTALQKLKFDGRTPPSGAGGSAVVGKPPHCSLPGKKLALSLPHLTSLRLSGLKAGAIVLSCPKLAEISLVDTQLLRLKIEDAALESLVLYQCEPVQFALKSPETQLQKLRSLSVRHCSEAGRHLIQDISQMSSLQTLCYGNFAAACMPSSFPQGLQDVSLSPDDWCLNLPEGLEELHELREFRFNTPRRPWEFTVPLASLLPVHSLERVGVAHHRYQRRDESKWKELDEQTLGVIKNQGPWIPWDHW</sequence>
<dbReference type="Proteomes" id="UP001497392">
    <property type="component" value="Unassembled WGS sequence"/>
</dbReference>
<evidence type="ECO:0000313" key="2">
    <source>
        <dbReference type="EMBL" id="CAL5220436.1"/>
    </source>
</evidence>
<dbReference type="EMBL" id="CAXHTA020000003">
    <property type="protein sequence ID" value="CAL5220436.1"/>
    <property type="molecule type" value="Genomic_DNA"/>
</dbReference>
<comment type="subcellular location">
    <subcellularLocation>
        <location evidence="1">Cytoplasm</location>
        <location evidence="1">Cytoskeleton</location>
        <location evidence="1">Cilium axoneme</location>
    </subcellularLocation>
</comment>
<organism evidence="2 3">
    <name type="scientific">Coccomyxa viridis</name>
    <dbReference type="NCBI Taxonomy" id="1274662"/>
    <lineage>
        <taxon>Eukaryota</taxon>
        <taxon>Viridiplantae</taxon>
        <taxon>Chlorophyta</taxon>
        <taxon>core chlorophytes</taxon>
        <taxon>Trebouxiophyceae</taxon>
        <taxon>Trebouxiophyceae incertae sedis</taxon>
        <taxon>Coccomyxaceae</taxon>
        <taxon>Coccomyxa</taxon>
    </lineage>
</organism>
<proteinExistence type="predicted"/>
<accession>A0ABP1FM31</accession>
<evidence type="ECO:0000313" key="3">
    <source>
        <dbReference type="Proteomes" id="UP001497392"/>
    </source>
</evidence>
<dbReference type="SUPFAM" id="SSF52047">
    <property type="entry name" value="RNI-like"/>
    <property type="match status" value="1"/>
</dbReference>
<name>A0ABP1FM31_9CHLO</name>
<comment type="caution">
    <text evidence="2">The sequence shown here is derived from an EMBL/GenBank/DDBJ whole genome shotgun (WGS) entry which is preliminary data.</text>
</comment>